<sequence>MDIRRARILVASAAYIFLLMLMYRTVIAPDFYYMGLWYVPLHGLSFLVTYTCAMLPACWMPLRMRRPSQLSYWVLYFIMFIPAITIPAHALEIHLSDLVPFQLALTMGFFLAGMGQWFRLITFPSFRISPTTFWIVFWLVFLAGYGYIINSTHANFVNGMSAFALGGNEYDLRGVYKKYGESDRLLQYIVDSEASALNTFLVGYGIVRQRWVLSVIGILGELFLFTVTGFRSVLFSTLLLLFVFFQLKRLHRSFALFPISFSAVIIGSRIMDKVAHTASVSSLFLRRLVLEPGLICGWYFEYFNANPKDFFSHSPILKSFTRSVYALPPANQIAAVYFGKPEVSANGNLFADGFAQIGFSGILFFGTALAIYYWVYDCVAKDRDWKIGALMLSVPSITLSNTAFFTALVSHGLILAILVQYFSPRSPDGTQANLETSYELEDEVPEDATVS</sequence>
<dbReference type="OrthoDB" id="110893at2"/>
<keyword evidence="1" id="KW-1133">Transmembrane helix</keyword>
<feature type="transmembrane region" description="Helical" evidence="1">
    <location>
        <begin position="397"/>
        <end position="422"/>
    </location>
</feature>
<dbReference type="AlphaFoldDB" id="Q1ILE1"/>
<dbReference type="RefSeq" id="WP_011524108.1">
    <property type="nucleotide sequence ID" value="NC_008009.1"/>
</dbReference>
<feature type="transmembrane region" description="Helical" evidence="1">
    <location>
        <begin position="70"/>
        <end position="89"/>
    </location>
</feature>
<feature type="transmembrane region" description="Helical" evidence="1">
    <location>
        <begin position="132"/>
        <end position="149"/>
    </location>
</feature>
<feature type="transmembrane region" description="Helical" evidence="1">
    <location>
        <begin position="7"/>
        <end position="25"/>
    </location>
</feature>
<feature type="transmembrane region" description="Helical" evidence="1">
    <location>
        <begin position="253"/>
        <end position="271"/>
    </location>
</feature>
<feature type="transmembrane region" description="Helical" evidence="1">
    <location>
        <begin position="101"/>
        <end position="120"/>
    </location>
</feature>
<dbReference type="EMBL" id="CP000360">
    <property type="protein sequence ID" value="ABF42309.1"/>
    <property type="molecule type" value="Genomic_DNA"/>
</dbReference>
<dbReference type="EnsemblBacteria" id="ABF42309">
    <property type="protein sequence ID" value="ABF42309"/>
    <property type="gene ID" value="Acid345_3308"/>
</dbReference>
<accession>Q1ILE1</accession>
<proteinExistence type="predicted"/>
<keyword evidence="1" id="KW-0812">Transmembrane</keyword>
<reference evidence="2 3" key="1">
    <citation type="journal article" date="2009" name="Appl. Environ. Microbiol.">
        <title>Three genomes from the phylum Acidobacteria provide insight into the lifestyles of these microorganisms in soils.</title>
        <authorList>
            <person name="Ward N.L."/>
            <person name="Challacombe J.F."/>
            <person name="Janssen P.H."/>
            <person name="Henrissat B."/>
            <person name="Coutinho P.M."/>
            <person name="Wu M."/>
            <person name="Xie G."/>
            <person name="Haft D.H."/>
            <person name="Sait M."/>
            <person name="Badger J."/>
            <person name="Barabote R.D."/>
            <person name="Bradley B."/>
            <person name="Brettin T.S."/>
            <person name="Brinkac L.M."/>
            <person name="Bruce D."/>
            <person name="Creasy T."/>
            <person name="Daugherty S.C."/>
            <person name="Davidsen T.M."/>
            <person name="DeBoy R.T."/>
            <person name="Detter J.C."/>
            <person name="Dodson R.J."/>
            <person name="Durkin A.S."/>
            <person name="Ganapathy A."/>
            <person name="Gwinn-Giglio M."/>
            <person name="Han C.S."/>
            <person name="Khouri H."/>
            <person name="Kiss H."/>
            <person name="Kothari S.P."/>
            <person name="Madupu R."/>
            <person name="Nelson K.E."/>
            <person name="Nelson W.C."/>
            <person name="Paulsen I."/>
            <person name="Penn K."/>
            <person name="Ren Q."/>
            <person name="Rosovitz M.J."/>
            <person name="Selengut J.D."/>
            <person name="Shrivastava S."/>
            <person name="Sullivan S.A."/>
            <person name="Tapia R."/>
            <person name="Thompson L.S."/>
            <person name="Watkins K.L."/>
            <person name="Yang Q."/>
            <person name="Yu C."/>
            <person name="Zafar N."/>
            <person name="Zhou L."/>
            <person name="Kuske C.R."/>
        </authorList>
    </citation>
    <scope>NUCLEOTIDE SEQUENCE [LARGE SCALE GENOMIC DNA]</scope>
    <source>
        <strain evidence="2 3">Ellin345</strain>
    </source>
</reference>
<feature type="transmembrane region" description="Helical" evidence="1">
    <location>
        <begin position="37"/>
        <end position="58"/>
    </location>
</feature>
<keyword evidence="3" id="KW-1185">Reference proteome</keyword>
<gene>
    <name evidence="2" type="ordered locus">Acid345_3308</name>
</gene>
<evidence type="ECO:0000256" key="1">
    <source>
        <dbReference type="SAM" id="Phobius"/>
    </source>
</evidence>
<dbReference type="KEGG" id="aba:Acid345_3308"/>
<dbReference type="eggNOG" id="ENOG502ZBID">
    <property type="taxonomic scope" value="Bacteria"/>
</dbReference>
<protein>
    <recommendedName>
        <fullName evidence="4">O-antigen polymerase</fullName>
    </recommendedName>
</protein>
<evidence type="ECO:0008006" key="4">
    <source>
        <dbReference type="Google" id="ProtNLM"/>
    </source>
</evidence>
<evidence type="ECO:0000313" key="3">
    <source>
        <dbReference type="Proteomes" id="UP000002432"/>
    </source>
</evidence>
<dbReference type="HOGENOM" id="CLU_050515_0_0_0"/>
<dbReference type="STRING" id="204669.Acid345_3308"/>
<name>Q1ILE1_KORVE</name>
<feature type="transmembrane region" description="Helical" evidence="1">
    <location>
        <begin position="219"/>
        <end position="247"/>
    </location>
</feature>
<dbReference type="Proteomes" id="UP000002432">
    <property type="component" value="Chromosome"/>
</dbReference>
<evidence type="ECO:0000313" key="2">
    <source>
        <dbReference type="EMBL" id="ABF42309.1"/>
    </source>
</evidence>
<organism evidence="2 3">
    <name type="scientific">Koribacter versatilis (strain Ellin345)</name>
    <dbReference type="NCBI Taxonomy" id="204669"/>
    <lineage>
        <taxon>Bacteria</taxon>
        <taxon>Pseudomonadati</taxon>
        <taxon>Acidobacteriota</taxon>
        <taxon>Terriglobia</taxon>
        <taxon>Terriglobales</taxon>
        <taxon>Candidatus Korobacteraceae</taxon>
        <taxon>Candidatus Korobacter</taxon>
    </lineage>
</organism>
<keyword evidence="1" id="KW-0472">Membrane</keyword>
<feature type="transmembrane region" description="Helical" evidence="1">
    <location>
        <begin position="354"/>
        <end position="376"/>
    </location>
</feature>